<sequence length="247" mass="28400">MAEKIPQRVDLLSAVLEAHGGEARFNEIKSIEATFNLSGLLFDSKGYPGHRQLTVTIDPRSPQAFFKGLGNNVDELWAYIPEKTWIENADGSVIQRRDSPRAAFAHLNSESVWDDMHLLYFVGYALWNYLTAPFLFKRPGFKTRELENHVENSEMWRVLEVTFPDDIPTHNKIQRFYYDKKFMLRRLDYAPDVLGGPNASQYVFDHQDVGGLVFPTLRRVVPEAPSSVFGPRLVLIDFCDIVVRQHL</sequence>
<evidence type="ECO:0000313" key="1">
    <source>
        <dbReference type="EMBL" id="KAJ5471271.1"/>
    </source>
</evidence>
<accession>A0A9W9WPF9</accession>
<organism evidence="1 2">
    <name type="scientific">Penicillium desertorum</name>
    <dbReference type="NCBI Taxonomy" id="1303715"/>
    <lineage>
        <taxon>Eukaryota</taxon>
        <taxon>Fungi</taxon>
        <taxon>Dikarya</taxon>
        <taxon>Ascomycota</taxon>
        <taxon>Pezizomycotina</taxon>
        <taxon>Eurotiomycetes</taxon>
        <taxon>Eurotiomycetidae</taxon>
        <taxon>Eurotiales</taxon>
        <taxon>Aspergillaceae</taxon>
        <taxon>Penicillium</taxon>
    </lineage>
</organism>
<name>A0A9W9WPF9_9EURO</name>
<reference evidence="1" key="1">
    <citation type="submission" date="2022-12" db="EMBL/GenBank/DDBJ databases">
        <authorList>
            <person name="Petersen C."/>
        </authorList>
    </citation>
    <scope>NUCLEOTIDE SEQUENCE</scope>
    <source>
        <strain evidence="1">IBT 17660</strain>
    </source>
</reference>
<dbReference type="OrthoDB" id="4874998at2759"/>
<comment type="caution">
    <text evidence="1">The sequence shown here is derived from an EMBL/GenBank/DDBJ whole genome shotgun (WGS) entry which is preliminary data.</text>
</comment>
<evidence type="ECO:0000313" key="2">
    <source>
        <dbReference type="Proteomes" id="UP001147760"/>
    </source>
</evidence>
<dbReference type="AlphaFoldDB" id="A0A9W9WPF9"/>
<reference evidence="1" key="2">
    <citation type="journal article" date="2023" name="IMA Fungus">
        <title>Comparative genomic study of the Penicillium genus elucidates a diverse pangenome and 15 lateral gene transfer events.</title>
        <authorList>
            <person name="Petersen C."/>
            <person name="Sorensen T."/>
            <person name="Nielsen M.R."/>
            <person name="Sondergaard T.E."/>
            <person name="Sorensen J.L."/>
            <person name="Fitzpatrick D.A."/>
            <person name="Frisvad J.C."/>
            <person name="Nielsen K.L."/>
        </authorList>
    </citation>
    <scope>NUCLEOTIDE SEQUENCE</scope>
    <source>
        <strain evidence="1">IBT 17660</strain>
    </source>
</reference>
<keyword evidence="2" id="KW-1185">Reference proteome</keyword>
<dbReference type="EMBL" id="JAPWDO010000005">
    <property type="protein sequence ID" value="KAJ5471271.1"/>
    <property type="molecule type" value="Genomic_DNA"/>
</dbReference>
<gene>
    <name evidence="1" type="ORF">N7530_008628</name>
</gene>
<dbReference type="Proteomes" id="UP001147760">
    <property type="component" value="Unassembled WGS sequence"/>
</dbReference>
<proteinExistence type="predicted"/>
<protein>
    <submittedName>
        <fullName evidence="1">Uncharacterized protein</fullName>
    </submittedName>
</protein>